<dbReference type="Pfam" id="PF00848">
    <property type="entry name" value="Ring_hydroxyl_A"/>
    <property type="match status" value="1"/>
</dbReference>
<keyword evidence="2" id="KW-0001">2Fe-2S</keyword>
<reference evidence="9 10" key="1">
    <citation type="journal article" date="2010" name="J. Bacteriol.">
        <title>Genome sequences of Pelagibaca bermudensis HTCC2601T and Maritimibacter alkaliphilus HTCC2654T, the type strains of two marine Roseobacter genera.</title>
        <authorList>
            <person name="Thrash J.C."/>
            <person name="Cho J.C."/>
            <person name="Ferriera S."/>
            <person name="Johnson J."/>
            <person name="Vergin K.L."/>
            <person name="Giovannoni S.J."/>
        </authorList>
    </citation>
    <scope>NUCLEOTIDE SEQUENCE [LARGE SCALE GENOMIC DNA]</scope>
    <source>
        <strain evidence="10">DSM 26914 / JCM 13377 / KCTC 12554 / HTCC2601</strain>
    </source>
</reference>
<dbReference type="PRINTS" id="PR00090">
    <property type="entry name" value="RNGDIOXGNASE"/>
</dbReference>
<keyword evidence="7" id="KW-0520">NAD</keyword>
<evidence type="ECO:0000256" key="3">
    <source>
        <dbReference type="ARBA" id="ARBA00022723"/>
    </source>
</evidence>
<evidence type="ECO:0000256" key="7">
    <source>
        <dbReference type="ARBA" id="ARBA00023027"/>
    </source>
</evidence>
<dbReference type="GO" id="GO:0051213">
    <property type="term" value="F:dioxygenase activity"/>
    <property type="evidence" value="ECO:0007669"/>
    <property type="project" value="UniProtKB-KW"/>
</dbReference>
<evidence type="ECO:0000256" key="5">
    <source>
        <dbReference type="ARBA" id="ARBA00023004"/>
    </source>
</evidence>
<dbReference type="InterPro" id="IPR015879">
    <property type="entry name" value="Ring_hydroxy_dOase_asu_C_dom"/>
</dbReference>
<dbReference type="CDD" id="cd03469">
    <property type="entry name" value="Rieske_RO_Alpha_N"/>
    <property type="match status" value="1"/>
</dbReference>
<keyword evidence="3" id="KW-0479">Metal-binding</keyword>
<accession>Q0FPQ7</accession>
<dbReference type="GO" id="GO:0005506">
    <property type="term" value="F:iron ion binding"/>
    <property type="evidence" value="ECO:0007669"/>
    <property type="project" value="InterPro"/>
</dbReference>
<dbReference type="PROSITE" id="PS51296">
    <property type="entry name" value="RIESKE"/>
    <property type="match status" value="1"/>
</dbReference>
<organism evidence="9 10">
    <name type="scientific">Salipiger bermudensis (strain DSM 26914 / JCM 13377 / KCTC 12554 / HTCC2601)</name>
    <name type="common">Pelagibaca bermudensis</name>
    <dbReference type="NCBI Taxonomy" id="314265"/>
    <lineage>
        <taxon>Bacteria</taxon>
        <taxon>Pseudomonadati</taxon>
        <taxon>Pseudomonadota</taxon>
        <taxon>Alphaproteobacteria</taxon>
        <taxon>Rhodobacterales</taxon>
        <taxon>Roseobacteraceae</taxon>
        <taxon>Salipiger</taxon>
    </lineage>
</organism>
<comment type="caution">
    <text evidence="9">The sequence shown here is derived from an EMBL/GenBank/DDBJ whole genome shotgun (WGS) entry which is preliminary data.</text>
</comment>
<dbReference type="SUPFAM" id="SSF55961">
    <property type="entry name" value="Bet v1-like"/>
    <property type="match status" value="1"/>
</dbReference>
<evidence type="ECO:0000256" key="6">
    <source>
        <dbReference type="ARBA" id="ARBA00023014"/>
    </source>
</evidence>
<name>Q0FPQ7_SALBH</name>
<dbReference type="PROSITE" id="PS00570">
    <property type="entry name" value="RING_HYDROXYL_ALPHA"/>
    <property type="match status" value="1"/>
</dbReference>
<dbReference type="RefSeq" id="WP_007801482.1">
    <property type="nucleotide sequence ID" value="NZ_DS022277.1"/>
</dbReference>
<dbReference type="SUPFAM" id="SSF50022">
    <property type="entry name" value="ISP domain"/>
    <property type="match status" value="1"/>
</dbReference>
<proteinExistence type="predicted"/>
<dbReference type="Gene3D" id="3.90.380.10">
    <property type="entry name" value="Naphthalene 1,2-dioxygenase Alpha Subunit, Chain A, domain 1"/>
    <property type="match status" value="1"/>
</dbReference>
<keyword evidence="6" id="KW-0411">Iron-sulfur</keyword>
<dbReference type="OrthoDB" id="7456916at2"/>
<dbReference type="PANTHER" id="PTHR43756:SF5">
    <property type="entry name" value="CHOLINE MONOOXYGENASE, CHLOROPLASTIC"/>
    <property type="match status" value="1"/>
</dbReference>
<evidence type="ECO:0000256" key="4">
    <source>
        <dbReference type="ARBA" id="ARBA00023002"/>
    </source>
</evidence>
<dbReference type="Gene3D" id="2.102.10.10">
    <property type="entry name" value="Rieske [2Fe-2S] iron-sulphur domain"/>
    <property type="match status" value="1"/>
</dbReference>
<comment type="cofactor">
    <cofactor evidence="1">
        <name>Fe cation</name>
        <dbReference type="ChEBI" id="CHEBI:24875"/>
    </cofactor>
</comment>
<keyword evidence="4" id="KW-0560">Oxidoreductase</keyword>
<dbReference type="eggNOG" id="COG4638">
    <property type="taxonomic scope" value="Bacteria"/>
</dbReference>
<gene>
    <name evidence="9" type="ORF">R2601_01623</name>
</gene>
<evidence type="ECO:0000256" key="1">
    <source>
        <dbReference type="ARBA" id="ARBA00001962"/>
    </source>
</evidence>
<dbReference type="CDD" id="cd08884">
    <property type="entry name" value="RHO_alpha_C_GbcA-like"/>
    <property type="match status" value="1"/>
</dbReference>
<keyword evidence="5" id="KW-0408">Iron</keyword>
<dbReference type="EMBL" id="AATQ01000017">
    <property type="protein sequence ID" value="EAU46156.1"/>
    <property type="molecule type" value="Genomic_DNA"/>
</dbReference>
<dbReference type="InterPro" id="IPR036922">
    <property type="entry name" value="Rieske_2Fe-2S_sf"/>
</dbReference>
<keyword evidence="10" id="KW-1185">Reference proteome</keyword>
<evidence type="ECO:0000256" key="2">
    <source>
        <dbReference type="ARBA" id="ARBA00022714"/>
    </source>
</evidence>
<dbReference type="InterPro" id="IPR001663">
    <property type="entry name" value="Rng_hydr_dOase-A"/>
</dbReference>
<dbReference type="AlphaFoldDB" id="Q0FPQ7"/>
<dbReference type="HOGENOM" id="CLU_026244_3_0_5"/>
<feature type="domain" description="Rieske" evidence="8">
    <location>
        <begin position="43"/>
        <end position="149"/>
    </location>
</feature>
<dbReference type="PANTHER" id="PTHR43756">
    <property type="entry name" value="CHOLINE MONOOXYGENASE, CHLOROPLASTIC"/>
    <property type="match status" value="1"/>
</dbReference>
<dbReference type="InterPro" id="IPR015881">
    <property type="entry name" value="ARHD_Rieske_2Fe_2S"/>
</dbReference>
<sequence>MLRESEVLSLLMRRTPAHSLEQDLYCDAGVFEVDMEKIWYREWVFAIPACEIPKAGEFVVHEIGAYSVVIVRGNDGEIRAFHNACRHRGSVLCKTKKGRGPKLVCPYHQWTYELDGSLLWARDMGPDFVASDHGLMSVHCRNVSGMVYICLADEAPEFEDFAAEAARYLAPHDLENSKVAFESTIIEKGNWKLVWENNRECYHCSGNHPSLCLTFPDDPRAIGNDDSGQLSGLLETHVARCEAVGAPSAHKEDPVRGDWRFVRTPLLGAGESYTLDGKVAVTKPNSSIPFKDAGSLLKYKYPGCWNHFLSDHALIFRVTPISATETEVCTKWLVHKDAVEGQDYDVKRLTEVWLATNDEDREVVENNQRGILSPAYRPGPYSPTHEGGNIQFTDWYAETIVRAITGPDRRGKLTVAAE</sequence>
<dbReference type="Proteomes" id="UP000006230">
    <property type="component" value="Unassembled WGS sequence"/>
</dbReference>
<dbReference type="InterPro" id="IPR017941">
    <property type="entry name" value="Rieske_2Fe-2S"/>
</dbReference>
<dbReference type="Pfam" id="PF00355">
    <property type="entry name" value="Rieske"/>
    <property type="match status" value="1"/>
</dbReference>
<dbReference type="STRING" id="314265.R2601_01623"/>
<dbReference type="GO" id="GO:0051537">
    <property type="term" value="F:2 iron, 2 sulfur cluster binding"/>
    <property type="evidence" value="ECO:0007669"/>
    <property type="project" value="UniProtKB-KW"/>
</dbReference>
<evidence type="ECO:0000313" key="10">
    <source>
        <dbReference type="Proteomes" id="UP000006230"/>
    </source>
</evidence>
<keyword evidence="9" id="KW-0223">Dioxygenase</keyword>
<evidence type="ECO:0000259" key="8">
    <source>
        <dbReference type="PROSITE" id="PS51296"/>
    </source>
</evidence>
<protein>
    <submittedName>
        <fullName evidence="9">Putative aromatic-ring hydroxylating dioxygenase, alpha-subunit</fullName>
    </submittedName>
</protein>
<evidence type="ECO:0000313" key="9">
    <source>
        <dbReference type="EMBL" id="EAU46156.1"/>
    </source>
</evidence>